<protein>
    <submittedName>
        <fullName evidence="1">Uncharacterized protein</fullName>
    </submittedName>
</protein>
<proteinExistence type="predicted"/>
<dbReference type="Proteomes" id="UP001056978">
    <property type="component" value="Chromosome 11"/>
</dbReference>
<gene>
    <name evidence="1" type="ORF">MKS88_003500</name>
</gene>
<comment type="caution">
    <text evidence="1">The sequence shown here is derived from an EMBL/GenBank/DDBJ whole genome shotgun (WGS) entry which is preliminary data.</text>
</comment>
<accession>A0ACB9Y5I2</accession>
<evidence type="ECO:0000313" key="2">
    <source>
        <dbReference type="Proteomes" id="UP001056978"/>
    </source>
</evidence>
<sequence length="186" mass="21291">MEAYSTIEDNTLSRHNADSQTKYDLEVESEALESYYGPESDSPETYNELDIDELQNSGMEVDEEVDTLDISNTESFSMENGIGEDMDHGVSADDEPMNFDVTDTNAVINNDVLLTDIFGKDILIKSIETELERNITSHISIGDKENKCLREKDKAWLNGHKSTEKYMDTLYNEHIDKEYKSDFFEK</sequence>
<dbReference type="EMBL" id="CM043779">
    <property type="protein sequence ID" value="KAI4837033.1"/>
    <property type="molecule type" value="Genomic_DNA"/>
</dbReference>
<reference evidence="1" key="1">
    <citation type="submission" date="2022-06" db="EMBL/GenBank/DDBJ databases">
        <title>The First Complete Genome of the Simian Malaria Parasite Plasmodium brasilianum.</title>
        <authorList>
            <person name="Bajic M."/>
            <person name="Ravishankar S."/>
        </authorList>
    </citation>
    <scope>NUCLEOTIDE SEQUENCE</scope>
    <source>
        <strain evidence="1">Bolivian I</strain>
    </source>
</reference>
<evidence type="ECO:0000313" key="1">
    <source>
        <dbReference type="EMBL" id="KAI4837033.1"/>
    </source>
</evidence>
<organism evidence="1 2">
    <name type="scientific">Plasmodium brasilianum</name>
    <dbReference type="NCBI Taxonomy" id="5824"/>
    <lineage>
        <taxon>Eukaryota</taxon>
        <taxon>Sar</taxon>
        <taxon>Alveolata</taxon>
        <taxon>Apicomplexa</taxon>
        <taxon>Aconoidasida</taxon>
        <taxon>Haemosporida</taxon>
        <taxon>Plasmodiidae</taxon>
        <taxon>Plasmodium</taxon>
        <taxon>Plasmodium (Plasmodium)</taxon>
    </lineage>
</organism>
<name>A0ACB9Y5I2_PLABR</name>
<keyword evidence="2" id="KW-1185">Reference proteome</keyword>